<dbReference type="CDD" id="cd09274">
    <property type="entry name" value="RNase_HI_RT_Ty3"/>
    <property type="match status" value="1"/>
</dbReference>
<sequence>MRNFTKEKCLYQKINDITIFTLTFEQHLEVLYELLVRLKEANLTARPSKCSIGYSSLECFGHFVGDGKLKPHPHKVKAIQEGPRPVTKKQVRSFLGLVGFYRKFIPNFSCIALPLTDLTKKGQLKTVVWENAQENASQSLGQVPHFEITRFFSDFCSDDRCIHAVLMQNQENIKMPIAYARRKLKKSAVAFSTIEKECLTIVWAIQKFQRYLYVREFILETDHQPLTYLNKKKVANARLIRWIGYTTLQI</sequence>
<dbReference type="PANTHER" id="PTHR33064">
    <property type="entry name" value="POL PROTEIN"/>
    <property type="match status" value="1"/>
</dbReference>
<dbReference type="FunFam" id="3.30.70.270:FF:000020">
    <property type="entry name" value="Transposon Tf2-6 polyprotein-like Protein"/>
    <property type="match status" value="1"/>
</dbReference>
<reference evidence="8 9" key="1">
    <citation type="submission" date="2020-06" db="EMBL/GenBank/DDBJ databases">
        <authorList>
            <person name="Li R."/>
            <person name="Bekaert M."/>
        </authorList>
    </citation>
    <scope>NUCLEOTIDE SEQUENCE [LARGE SCALE GENOMIC DNA]</scope>
    <source>
        <strain evidence="9">wild</strain>
    </source>
</reference>
<keyword evidence="6" id="KW-0695">RNA-directed DNA polymerase</keyword>
<dbReference type="InterPro" id="IPR043502">
    <property type="entry name" value="DNA/RNA_pol_sf"/>
</dbReference>
<feature type="domain" description="Reverse transcriptase RNase H-like" evidence="7">
    <location>
        <begin position="159"/>
        <end position="243"/>
    </location>
</feature>
<dbReference type="AlphaFoldDB" id="A0A6J8B4L5"/>
<keyword evidence="2" id="KW-0548">Nucleotidyltransferase</keyword>
<dbReference type="Gene3D" id="3.30.70.270">
    <property type="match status" value="2"/>
</dbReference>
<protein>
    <recommendedName>
        <fullName evidence="7">Reverse transcriptase RNase H-like domain-containing protein</fullName>
    </recommendedName>
</protein>
<dbReference type="EMBL" id="CACVKT020002232">
    <property type="protein sequence ID" value="CAC5376880.1"/>
    <property type="molecule type" value="Genomic_DNA"/>
</dbReference>
<dbReference type="Gene3D" id="3.10.20.370">
    <property type="match status" value="1"/>
</dbReference>
<dbReference type="Proteomes" id="UP000507470">
    <property type="component" value="Unassembled WGS sequence"/>
</dbReference>
<dbReference type="Pfam" id="PF17917">
    <property type="entry name" value="RT_RNaseH"/>
    <property type="match status" value="1"/>
</dbReference>
<accession>A0A6J8B4L5</accession>
<name>A0A6J8B4L5_MYTCO</name>
<dbReference type="InterPro" id="IPR051320">
    <property type="entry name" value="Viral_Replic_Matur_Polypro"/>
</dbReference>
<dbReference type="GO" id="GO:0003964">
    <property type="term" value="F:RNA-directed DNA polymerase activity"/>
    <property type="evidence" value="ECO:0007669"/>
    <property type="project" value="UniProtKB-KW"/>
</dbReference>
<dbReference type="GO" id="GO:0004519">
    <property type="term" value="F:endonuclease activity"/>
    <property type="evidence" value="ECO:0007669"/>
    <property type="project" value="UniProtKB-KW"/>
</dbReference>
<organism evidence="8 9">
    <name type="scientific">Mytilus coruscus</name>
    <name type="common">Sea mussel</name>
    <dbReference type="NCBI Taxonomy" id="42192"/>
    <lineage>
        <taxon>Eukaryota</taxon>
        <taxon>Metazoa</taxon>
        <taxon>Spiralia</taxon>
        <taxon>Lophotrochozoa</taxon>
        <taxon>Mollusca</taxon>
        <taxon>Bivalvia</taxon>
        <taxon>Autobranchia</taxon>
        <taxon>Pteriomorphia</taxon>
        <taxon>Mytilida</taxon>
        <taxon>Mytiloidea</taxon>
        <taxon>Mytilidae</taxon>
        <taxon>Mytilinae</taxon>
        <taxon>Mytilus</taxon>
    </lineage>
</organism>
<keyword evidence="3" id="KW-0540">Nuclease</keyword>
<proteinExistence type="predicted"/>
<dbReference type="OrthoDB" id="116078at2759"/>
<evidence type="ECO:0000313" key="8">
    <source>
        <dbReference type="EMBL" id="CAC5376880.1"/>
    </source>
</evidence>
<evidence type="ECO:0000256" key="6">
    <source>
        <dbReference type="ARBA" id="ARBA00022918"/>
    </source>
</evidence>
<evidence type="ECO:0000256" key="3">
    <source>
        <dbReference type="ARBA" id="ARBA00022722"/>
    </source>
</evidence>
<keyword evidence="9" id="KW-1185">Reference proteome</keyword>
<dbReference type="PANTHER" id="PTHR33064:SF29">
    <property type="entry name" value="PEPTIDASE A2 DOMAIN-CONTAINING PROTEIN-RELATED"/>
    <property type="match status" value="1"/>
</dbReference>
<dbReference type="InterPro" id="IPR041373">
    <property type="entry name" value="RT_RNaseH"/>
</dbReference>
<dbReference type="SUPFAM" id="SSF56672">
    <property type="entry name" value="DNA/RNA polymerases"/>
    <property type="match status" value="1"/>
</dbReference>
<dbReference type="InterPro" id="IPR043128">
    <property type="entry name" value="Rev_trsase/Diguanyl_cyclase"/>
</dbReference>
<evidence type="ECO:0000259" key="7">
    <source>
        <dbReference type="Pfam" id="PF17917"/>
    </source>
</evidence>
<keyword evidence="1" id="KW-0808">Transferase</keyword>
<evidence type="ECO:0000256" key="2">
    <source>
        <dbReference type="ARBA" id="ARBA00022695"/>
    </source>
</evidence>
<gene>
    <name evidence="8" type="ORF">MCOR_13369</name>
</gene>
<keyword evidence="5" id="KW-0378">Hydrolase</keyword>
<dbReference type="GO" id="GO:0016787">
    <property type="term" value="F:hydrolase activity"/>
    <property type="evidence" value="ECO:0007669"/>
    <property type="project" value="UniProtKB-KW"/>
</dbReference>
<evidence type="ECO:0000256" key="1">
    <source>
        <dbReference type="ARBA" id="ARBA00022679"/>
    </source>
</evidence>
<evidence type="ECO:0000313" key="9">
    <source>
        <dbReference type="Proteomes" id="UP000507470"/>
    </source>
</evidence>
<evidence type="ECO:0000256" key="4">
    <source>
        <dbReference type="ARBA" id="ARBA00022759"/>
    </source>
</evidence>
<evidence type="ECO:0000256" key="5">
    <source>
        <dbReference type="ARBA" id="ARBA00022801"/>
    </source>
</evidence>
<keyword evidence="4" id="KW-0255">Endonuclease</keyword>